<feature type="active site" description="Charge relay system" evidence="6">
    <location>
        <position position="165"/>
    </location>
</feature>
<gene>
    <name evidence="10" type="ORF">GC096_18160</name>
</gene>
<dbReference type="PRINTS" id="PR00723">
    <property type="entry name" value="SUBTILISIN"/>
</dbReference>
<sequence>MVLHKRKLLLALVSLFTVFNLSLGTLGYAQEPNDLASISTAPSFNENDIVPGKVLVKYKQQPAANGIQALSAHSVSAWTTLNFSNEQSVADKVTELQKDPNVEYAEPVYKVHLIATDVSPTVSQSVYSGTEAYKRTWGKLAAHVDQMGTYSNFSLNQNVKVAVMDTGIDMTHPALQSAIIQGYDFVNSDTNAQDDNGHGTHVSGIIAAQAYGGADVGVAHGVRIMPLKVLDSTGGGDTSYLYQAFQYLQIHPVDVINMSLGSYGNSKAIHDIIKTIHDQGTVIVSAAGNDSNNWKKDEIGQYSTQPWDTTDTHRTAYFTSYPAAYEEVISVGAVAQLSDLSFAIADFSNIGKIDVVAPGVNIYSTIIGSSYDYKSGTSMATPFVAGLAALLKAANHNLEAEDIRLILQTSAQPTALQSLQVNIYEPSIHYPYNYVSQTMAYGTGLINGIRAFEVPRLKMSPAVAFNFPTNPSLSYNFELVNVNDTVVSVTYSVYLHARAYNETTIDREVDLPYAFVATPSWAPLHNGQKQLTATISNIGSGYNFYMFGTWEEPTPTGGIVQHRSNIISAPPQVSLASGTYTGTQKVTLTSPFANGIIYYMIEQKNKAAYISTFPVSGGELTLSEDTVLNVAMYHNNEFSNDVTYQYTITAPRVGGGGGGGGGGGSSQQPPSLNADGKMAYEFKPTHVDLLILLNKALSELTLDAKTKENVDILSVEMDTDIVQKASQMNRPIVIAANDINMQIPPNAWPIKLSTGKILFTSSKTNTSIPNFTSASAIYDFSVTEDGAKLGSFASPVKVTIPFDAKKVKDVHKLSVYFYDEDQGAWTPIGGTLNSDGTMTASLAHFSKYAVLEKQNETILKDIKDHWAQKEIENLAGKGIIDGIDQDSFQPDTTLTRAQFVTIIAKALKLQAGSQTDIFQDVSKDAWYQNSVYAAYSAGIISGMSEQTFVPDAPITREQMALTMVNAYLHATGKKLADIVTTQEVKYADEGTISTWARSYVRIASALGLLSGTTGGQFAPADNASRAQAAVVIYRLLDKVQ</sequence>
<dbReference type="Proteomes" id="UP000653578">
    <property type="component" value="Unassembled WGS sequence"/>
</dbReference>
<name>A0ABX1XCA0_9BACL</name>
<dbReference type="EMBL" id="WHNY01000060">
    <property type="protein sequence ID" value="NOU65964.1"/>
    <property type="molecule type" value="Genomic_DNA"/>
</dbReference>
<keyword evidence="5 6" id="KW-0720">Serine protease</keyword>
<feature type="region of interest" description="Disordered" evidence="8">
    <location>
        <begin position="655"/>
        <end position="674"/>
    </location>
</feature>
<dbReference type="PANTHER" id="PTHR43806">
    <property type="entry name" value="PEPTIDASE S8"/>
    <property type="match status" value="1"/>
</dbReference>
<dbReference type="SUPFAM" id="SSF52743">
    <property type="entry name" value="Subtilisin-like"/>
    <property type="match status" value="1"/>
</dbReference>
<dbReference type="CDD" id="cd07477">
    <property type="entry name" value="Peptidases_S8_Subtilisin_subset"/>
    <property type="match status" value="1"/>
</dbReference>
<dbReference type="PROSITE" id="PS51272">
    <property type="entry name" value="SLH"/>
    <property type="match status" value="3"/>
</dbReference>
<evidence type="ECO:0000256" key="4">
    <source>
        <dbReference type="ARBA" id="ARBA00022801"/>
    </source>
</evidence>
<accession>A0ABX1XCA0</accession>
<dbReference type="InterPro" id="IPR034202">
    <property type="entry name" value="Subtilisin_Carlsberg-like"/>
</dbReference>
<evidence type="ECO:0000256" key="6">
    <source>
        <dbReference type="PROSITE-ProRule" id="PRU01240"/>
    </source>
</evidence>
<dbReference type="PANTHER" id="PTHR43806:SF11">
    <property type="entry name" value="CEREVISIN-RELATED"/>
    <property type="match status" value="1"/>
</dbReference>
<reference evidence="10 11" key="1">
    <citation type="submission" date="2019-10" db="EMBL/GenBank/DDBJ databases">
        <title>Description of Paenibacillus humi sp. nov.</title>
        <authorList>
            <person name="Carlier A."/>
            <person name="Qi S."/>
        </authorList>
    </citation>
    <scope>NUCLEOTIDE SEQUENCE [LARGE SCALE GENOMIC DNA]</scope>
    <source>
        <strain evidence="10 11">LMG 31461</strain>
    </source>
</reference>
<evidence type="ECO:0000256" key="5">
    <source>
        <dbReference type="ARBA" id="ARBA00022825"/>
    </source>
</evidence>
<feature type="active site" description="Charge relay system" evidence="6">
    <location>
        <position position="198"/>
    </location>
</feature>
<dbReference type="InterPro" id="IPR022398">
    <property type="entry name" value="Peptidase_S8_His-AS"/>
</dbReference>
<dbReference type="Pfam" id="PF00395">
    <property type="entry name" value="SLH"/>
    <property type="match status" value="3"/>
</dbReference>
<comment type="similarity">
    <text evidence="1 6 7">Belongs to the peptidase S8 family.</text>
</comment>
<evidence type="ECO:0000256" key="2">
    <source>
        <dbReference type="ARBA" id="ARBA00022670"/>
    </source>
</evidence>
<evidence type="ECO:0000313" key="10">
    <source>
        <dbReference type="EMBL" id="NOU65964.1"/>
    </source>
</evidence>
<dbReference type="InterPro" id="IPR054399">
    <property type="entry name" value="Fervidolysin-like_N_prodom"/>
</dbReference>
<organism evidence="10 11">
    <name type="scientific">Paenibacillus plantarum</name>
    <dbReference type="NCBI Taxonomy" id="2654975"/>
    <lineage>
        <taxon>Bacteria</taxon>
        <taxon>Bacillati</taxon>
        <taxon>Bacillota</taxon>
        <taxon>Bacilli</taxon>
        <taxon>Bacillales</taxon>
        <taxon>Paenibacillaceae</taxon>
        <taxon>Paenibacillus</taxon>
    </lineage>
</organism>
<feature type="domain" description="SLH" evidence="9">
    <location>
        <begin position="854"/>
        <end position="917"/>
    </location>
</feature>
<feature type="compositionally biased region" description="Gly residues" evidence="8">
    <location>
        <begin position="655"/>
        <end position="665"/>
    </location>
</feature>
<dbReference type="InterPro" id="IPR001119">
    <property type="entry name" value="SLH_dom"/>
</dbReference>
<comment type="caution">
    <text evidence="10">The sequence shown here is derived from an EMBL/GenBank/DDBJ whole genome shotgun (WGS) entry which is preliminary data.</text>
</comment>
<dbReference type="InterPro" id="IPR015500">
    <property type="entry name" value="Peptidase_S8_subtilisin-rel"/>
</dbReference>
<proteinExistence type="inferred from homology"/>
<dbReference type="InterPro" id="IPR023827">
    <property type="entry name" value="Peptidase_S8_Asp-AS"/>
</dbReference>
<dbReference type="InterPro" id="IPR023828">
    <property type="entry name" value="Peptidase_S8_Ser-AS"/>
</dbReference>
<dbReference type="PROSITE" id="PS00137">
    <property type="entry name" value="SUBTILASE_HIS"/>
    <property type="match status" value="1"/>
</dbReference>
<dbReference type="Pfam" id="PF00082">
    <property type="entry name" value="Peptidase_S8"/>
    <property type="match status" value="1"/>
</dbReference>
<dbReference type="InterPro" id="IPR000209">
    <property type="entry name" value="Peptidase_S8/S53_dom"/>
</dbReference>
<evidence type="ECO:0000259" key="9">
    <source>
        <dbReference type="PROSITE" id="PS51272"/>
    </source>
</evidence>
<feature type="domain" description="SLH" evidence="9">
    <location>
        <begin position="918"/>
        <end position="977"/>
    </location>
</feature>
<evidence type="ECO:0000256" key="8">
    <source>
        <dbReference type="SAM" id="MobiDB-lite"/>
    </source>
</evidence>
<dbReference type="PROSITE" id="PS00136">
    <property type="entry name" value="SUBTILASE_ASP"/>
    <property type="match status" value="1"/>
</dbReference>
<keyword evidence="4 6" id="KW-0378">Hydrolase</keyword>
<dbReference type="PROSITE" id="PS51892">
    <property type="entry name" value="SUBTILASE"/>
    <property type="match status" value="1"/>
</dbReference>
<keyword evidence="11" id="KW-1185">Reference proteome</keyword>
<evidence type="ECO:0000313" key="11">
    <source>
        <dbReference type="Proteomes" id="UP000653578"/>
    </source>
</evidence>
<protein>
    <submittedName>
        <fullName evidence="10">S8 family serine peptidase</fullName>
    </submittedName>
</protein>
<dbReference type="Gene3D" id="3.40.50.200">
    <property type="entry name" value="Peptidase S8/S53 domain"/>
    <property type="match status" value="1"/>
</dbReference>
<feature type="active site" description="Charge relay system" evidence="6">
    <location>
        <position position="378"/>
    </location>
</feature>
<dbReference type="InterPro" id="IPR050131">
    <property type="entry name" value="Peptidase_S8_subtilisin-like"/>
</dbReference>
<evidence type="ECO:0000256" key="3">
    <source>
        <dbReference type="ARBA" id="ARBA00022723"/>
    </source>
</evidence>
<keyword evidence="2 6" id="KW-0645">Protease</keyword>
<evidence type="ECO:0000256" key="1">
    <source>
        <dbReference type="ARBA" id="ARBA00011073"/>
    </source>
</evidence>
<dbReference type="Pfam" id="PF22148">
    <property type="entry name" value="Fervidolysin_NPro-like"/>
    <property type="match status" value="1"/>
</dbReference>
<dbReference type="InterPro" id="IPR036852">
    <property type="entry name" value="Peptidase_S8/S53_dom_sf"/>
</dbReference>
<keyword evidence="3" id="KW-0479">Metal-binding</keyword>
<feature type="domain" description="SLH" evidence="9">
    <location>
        <begin position="983"/>
        <end position="1040"/>
    </location>
</feature>
<evidence type="ECO:0000256" key="7">
    <source>
        <dbReference type="RuleBase" id="RU003355"/>
    </source>
</evidence>
<dbReference type="PROSITE" id="PS00138">
    <property type="entry name" value="SUBTILASE_SER"/>
    <property type="match status" value="1"/>
</dbReference>